<feature type="compositionally biased region" description="Low complexity" evidence="9">
    <location>
        <begin position="51"/>
        <end position="62"/>
    </location>
</feature>
<keyword evidence="3 8" id="KW-0489">Methyltransferase</keyword>
<dbReference type="Gene3D" id="2.30.30.490">
    <property type="match status" value="1"/>
</dbReference>
<reference evidence="11 12" key="1">
    <citation type="submission" date="2017-07" db="EMBL/GenBank/DDBJ databases">
        <title>Genome sequence of the Sordaria macrospora wild type strain R19027.</title>
        <authorList>
            <person name="Nowrousian M."/>
            <person name="Teichert I."/>
            <person name="Kueck U."/>
        </authorList>
    </citation>
    <scope>NUCLEOTIDE SEQUENCE [LARGE SCALE GENOMIC DNA]</scope>
    <source>
        <strain evidence="11 12">R19027</strain>
        <tissue evidence="11">Mycelium</tissue>
    </source>
</reference>
<name>A0A8S9A107_SORMA</name>
<evidence type="ECO:0000256" key="3">
    <source>
        <dbReference type="ARBA" id="ARBA00022603"/>
    </source>
</evidence>
<feature type="compositionally biased region" description="Acidic residues" evidence="9">
    <location>
        <begin position="1506"/>
        <end position="1522"/>
    </location>
</feature>
<dbReference type="InterPro" id="IPR043151">
    <property type="entry name" value="BAH_sf"/>
</dbReference>
<comment type="subcellular location">
    <subcellularLocation>
        <location evidence="1">Nucleus</location>
    </subcellularLocation>
</comment>
<accession>A0A8S9A107</accession>
<dbReference type="GO" id="GO:0005634">
    <property type="term" value="C:nucleus"/>
    <property type="evidence" value="ECO:0007669"/>
    <property type="project" value="UniProtKB-SubCell"/>
</dbReference>
<evidence type="ECO:0000256" key="7">
    <source>
        <dbReference type="ARBA" id="ARBA00023242"/>
    </source>
</evidence>
<dbReference type="PROSITE" id="PS00094">
    <property type="entry name" value="C5_MTASE_1"/>
    <property type="match status" value="1"/>
</dbReference>
<evidence type="ECO:0000313" key="11">
    <source>
        <dbReference type="EMBL" id="KAA8635096.1"/>
    </source>
</evidence>
<dbReference type="GO" id="GO:0003682">
    <property type="term" value="F:chromatin binding"/>
    <property type="evidence" value="ECO:0007669"/>
    <property type="project" value="InterPro"/>
</dbReference>
<evidence type="ECO:0000259" key="10">
    <source>
        <dbReference type="PROSITE" id="PS51038"/>
    </source>
</evidence>
<feature type="region of interest" description="Disordered" evidence="9">
    <location>
        <begin position="76"/>
        <end position="109"/>
    </location>
</feature>
<dbReference type="GO" id="GO:0003886">
    <property type="term" value="F:DNA (cytosine-5-)-methyltransferase activity"/>
    <property type="evidence" value="ECO:0007669"/>
    <property type="project" value="UniProtKB-EC"/>
</dbReference>
<feature type="compositionally biased region" description="Basic residues" evidence="9">
    <location>
        <begin position="1413"/>
        <end position="1423"/>
    </location>
</feature>
<protein>
    <recommendedName>
        <fullName evidence="2">DNA (cytosine-5-)-methyltransferase</fullName>
        <ecNumber evidence="2">2.1.1.37</ecNumber>
    </recommendedName>
</protein>
<comment type="caution">
    <text evidence="11">The sequence shown here is derived from an EMBL/GenBank/DDBJ whole genome shotgun (WGS) entry which is preliminary data.</text>
</comment>
<dbReference type="EMBL" id="NMPR01000015">
    <property type="protein sequence ID" value="KAA8635096.1"/>
    <property type="molecule type" value="Genomic_DNA"/>
</dbReference>
<feature type="compositionally biased region" description="Low complexity" evidence="9">
    <location>
        <begin position="1424"/>
        <end position="1457"/>
    </location>
</feature>
<proteinExistence type="inferred from homology"/>
<dbReference type="PRINTS" id="PR00105">
    <property type="entry name" value="C5METTRFRASE"/>
</dbReference>
<dbReference type="FunFam" id="3.90.120.10:FF:000009">
    <property type="entry name" value="DNA methyltransferase Dim-2"/>
    <property type="match status" value="1"/>
</dbReference>
<evidence type="ECO:0000313" key="12">
    <source>
        <dbReference type="Proteomes" id="UP000433876"/>
    </source>
</evidence>
<dbReference type="Gene3D" id="3.40.50.150">
    <property type="entry name" value="Vaccinia Virus protein VP39"/>
    <property type="match status" value="1"/>
</dbReference>
<dbReference type="EC" id="2.1.1.37" evidence="2"/>
<dbReference type="InterPro" id="IPR001025">
    <property type="entry name" value="BAH_dom"/>
</dbReference>
<dbReference type="Gene3D" id="3.90.120.10">
    <property type="entry name" value="DNA Methylase, subunit A, domain 2"/>
    <property type="match status" value="1"/>
</dbReference>
<dbReference type="GO" id="GO:0044027">
    <property type="term" value="P:negative regulation of gene expression via chromosomal CpG island methylation"/>
    <property type="evidence" value="ECO:0007669"/>
    <property type="project" value="TreeGrafter"/>
</dbReference>
<evidence type="ECO:0000256" key="6">
    <source>
        <dbReference type="ARBA" id="ARBA00023125"/>
    </source>
</evidence>
<feature type="compositionally biased region" description="Polar residues" evidence="9">
    <location>
        <begin position="1341"/>
        <end position="1352"/>
    </location>
</feature>
<dbReference type="Proteomes" id="UP000433876">
    <property type="component" value="Unassembled WGS sequence"/>
</dbReference>
<evidence type="ECO:0000256" key="9">
    <source>
        <dbReference type="SAM" id="MobiDB-lite"/>
    </source>
</evidence>
<dbReference type="PANTHER" id="PTHR10629">
    <property type="entry name" value="CYTOSINE-SPECIFIC METHYLTRANSFERASE"/>
    <property type="match status" value="1"/>
</dbReference>
<feature type="compositionally biased region" description="Acidic residues" evidence="9">
    <location>
        <begin position="1364"/>
        <end position="1375"/>
    </location>
</feature>
<dbReference type="SUPFAM" id="SSF53335">
    <property type="entry name" value="S-adenosyl-L-methionine-dependent methyltransferases"/>
    <property type="match status" value="1"/>
</dbReference>
<organism evidence="11 12">
    <name type="scientific">Sordaria macrospora</name>
    <dbReference type="NCBI Taxonomy" id="5147"/>
    <lineage>
        <taxon>Eukaryota</taxon>
        <taxon>Fungi</taxon>
        <taxon>Dikarya</taxon>
        <taxon>Ascomycota</taxon>
        <taxon>Pezizomycotina</taxon>
        <taxon>Sordariomycetes</taxon>
        <taxon>Sordariomycetidae</taxon>
        <taxon>Sordariales</taxon>
        <taxon>Sordariaceae</taxon>
        <taxon>Sordaria</taxon>
    </lineage>
</organism>
<dbReference type="FunFam" id="3.40.50.150:FF:000528">
    <property type="entry name" value="DNA methyltransferase Dim-2"/>
    <property type="match status" value="1"/>
</dbReference>
<evidence type="ECO:0000256" key="1">
    <source>
        <dbReference type="ARBA" id="ARBA00004123"/>
    </source>
</evidence>
<evidence type="ECO:0000256" key="5">
    <source>
        <dbReference type="ARBA" id="ARBA00022691"/>
    </source>
</evidence>
<feature type="region of interest" description="Disordered" evidence="9">
    <location>
        <begin position="142"/>
        <end position="162"/>
    </location>
</feature>
<feature type="domain" description="BAH" evidence="10">
    <location>
        <begin position="714"/>
        <end position="836"/>
    </location>
</feature>
<dbReference type="GO" id="GO:0003677">
    <property type="term" value="F:DNA binding"/>
    <property type="evidence" value="ECO:0007669"/>
    <property type="project" value="UniProtKB-KW"/>
</dbReference>
<dbReference type="InterPro" id="IPR050390">
    <property type="entry name" value="C5-Methyltransferase"/>
</dbReference>
<dbReference type="Pfam" id="PF00145">
    <property type="entry name" value="DNA_methylase"/>
    <property type="match status" value="1"/>
</dbReference>
<keyword evidence="7" id="KW-0539">Nucleus</keyword>
<feature type="domain" description="BAH" evidence="10">
    <location>
        <begin position="561"/>
        <end position="697"/>
    </location>
</feature>
<evidence type="ECO:0000256" key="8">
    <source>
        <dbReference type="PROSITE-ProRule" id="PRU01016"/>
    </source>
</evidence>
<dbReference type="VEuPathDB" id="FungiDB:SMAC_03688"/>
<keyword evidence="5 8" id="KW-0949">S-adenosyl-L-methionine</keyword>
<feature type="region of interest" description="Disordered" evidence="9">
    <location>
        <begin position="1307"/>
        <end position="1523"/>
    </location>
</feature>
<feature type="compositionally biased region" description="Acidic residues" evidence="9">
    <location>
        <begin position="91"/>
        <end position="109"/>
    </location>
</feature>
<feature type="region of interest" description="Disordered" evidence="9">
    <location>
        <begin position="39"/>
        <end position="62"/>
    </location>
</feature>
<dbReference type="CDD" id="cd04712">
    <property type="entry name" value="BAH_DCM_I"/>
    <property type="match status" value="1"/>
</dbReference>
<dbReference type="InterPro" id="IPR029063">
    <property type="entry name" value="SAM-dependent_MTases_sf"/>
</dbReference>
<dbReference type="InterPro" id="IPR057215">
    <property type="entry name" value="DUF7893"/>
</dbReference>
<dbReference type="Pfam" id="PF25423">
    <property type="entry name" value="DUF7893"/>
    <property type="match status" value="1"/>
</dbReference>
<dbReference type="GO" id="GO:0032259">
    <property type="term" value="P:methylation"/>
    <property type="evidence" value="ECO:0007669"/>
    <property type="project" value="UniProtKB-KW"/>
</dbReference>
<keyword evidence="6" id="KW-0238">DNA-binding</keyword>
<evidence type="ECO:0000256" key="2">
    <source>
        <dbReference type="ARBA" id="ARBA00011975"/>
    </source>
</evidence>
<sequence>MDSPDRGHGGMFIDVPTDVMGIQEDYLDMFASVLSQGLATDGDYVQPPPTTTTTITPPSHEDPQLQLQLELEQQFQAESGQNGEDTGPVPESEDEADLPDGFSDEATDGVLDEGPDYVFVVQRSKHITVDLPVSTLVNPRSKFQRVDERKDNPIPPPPSTPERIAVEDLLKAAKAAGKSKEDYIEFELHDFNFYVNYAHHPQEMRPIHLVATKMLHDKYYFDGVLKFGNTKHYVTGMQVMELPVGNYGASLHSVEGQIWVRSKLNAKKEIYYLLKTPALEYQRFYQPFLWIADLGKHVVDYCTRMVERKREVTLGCFKSKGDFIQWATKAHGKSKAFRMWRAQHRSDDYRTSVAANIGYIWKEVNGVAGARRAAGDRLFRELMLVKPGQYLRQEVPPGPLVTEGDRTVAATIVTPYIKECFDHMILGKVLRLAGEDAEKEKDRQVKLTKLAKRVKQDTTENIETEAKADTKDETMTEDLSIPLQPLPLQVSEVIPIVDSDVISIVSSDVLPAPGSNLPPPMKENVKPRAKAKAKAKAKTPRPNIKQIHPAYIKYLSQELVDQIKVGDVISTPRDDSSNTDTKWKPADTDDHRWFGLVQKVHTTKTKSGRGLDPKSFDVIWFYRPEDTPCCAMKYKWRNELFLSNHCTCQEGHHARVKGNEVLAVHPVDWFGTPESCKGEFFVRQLYESEQRRWVTVQEAHLTCYHNQPPKPPTPPYKPGDTVLATLSPSDRYSEPYEVVEFFRQGEKEKEKPFVRLRKLLRRRKVDRPDAPANELVYTEDLDLVEVRGERIVGKCLVRFFRADERIPSPYDRGGTGNIFFITHGLEDDGKCVPLKTFPSTLRQGFNPLEKNLLGKPKLKGMDLYCGGGNFGRGLEEGGVVEMRWANDIWDKAIHTYMANTPDPEKTNPFLGSVDDLLRLALEGKFSDNVPRPGEVDFIAAGSPCPGFSLLTQDKKVLNQVKNQSLVASFASFVDFYRPKYGVLENVSGIVQTFVNRKQDVLSQLFCALIGMGYQAQLTLGDAWAHGAPQSRERVFLYFAAPGLPLPSPPLPSHSHYRDKNRNIGFLCNGESYVQRIFVPTAFKFVSAGESTADLPKVGDAKVEVCTPFPDHRLAAGITPKNRAQYACIPTHPYGMSFNKAWNKGNGIMTKGDRGLFPSEGTTRTSDASVGWRRLNPKTLFPTVTTTCNPSDARMGPGLHWDEPRPYTVHEMRRAQGYLDEEVLVGRTADQWKLVGNSVSRHMALAIGLKFREAWLGTLFDEGADSTTVGSVIVAATAMASATNAMASATNAVAVGITVPVMEEAGGFSVSHSTRPSRSPVLTGVDVDDSKSKRGRSRSRSTTPATMISTSESAAGGTAGAAGLDVDDDHDIEMIEMTEATRKRSSPGEEEGGRPIKVQKVDEDDAERNGTSRRSSRTTSRHPSRQASAQPPKQPSQQASRQPSQQPSRQSSRQASRQSSRKPPPTTYEATAPEDPASDAESYQSYPETYDMEGFDGDYNGGFNNEEHEDDHDDEVGEEEYAEPEMITVNGMTIVKL</sequence>
<keyword evidence="4 8" id="KW-0808">Transferase</keyword>
<dbReference type="PROSITE" id="PS51038">
    <property type="entry name" value="BAH"/>
    <property type="match status" value="2"/>
</dbReference>
<evidence type="ECO:0000256" key="4">
    <source>
        <dbReference type="ARBA" id="ARBA00022679"/>
    </source>
</evidence>
<gene>
    <name evidence="11" type="ORF">SMACR_03688</name>
</gene>
<dbReference type="InterPro" id="IPR018117">
    <property type="entry name" value="C5_DNA_meth_AS"/>
</dbReference>
<dbReference type="PROSITE" id="PS51679">
    <property type="entry name" value="SAM_MT_C5"/>
    <property type="match status" value="1"/>
</dbReference>
<dbReference type="PANTHER" id="PTHR10629:SF54">
    <property type="entry name" value="DNA METHYLTRANSFERASE DIM-2"/>
    <property type="match status" value="1"/>
</dbReference>
<feature type="active site" evidence="8">
    <location>
        <position position="944"/>
    </location>
</feature>
<comment type="similarity">
    <text evidence="8">Belongs to the class I-like SAM-binding methyltransferase superfamily. C5-methyltransferase family.</text>
</comment>
<dbReference type="InterPro" id="IPR001525">
    <property type="entry name" value="C5_MeTfrase"/>
</dbReference>